<evidence type="ECO:0000256" key="2">
    <source>
        <dbReference type="SAM" id="SignalP"/>
    </source>
</evidence>
<evidence type="ECO:0000256" key="1">
    <source>
        <dbReference type="SAM" id="MobiDB-lite"/>
    </source>
</evidence>
<proteinExistence type="predicted"/>
<accession>A0A238YEJ4</accession>
<dbReference type="Proteomes" id="UP000198348">
    <property type="component" value="Unassembled WGS sequence"/>
</dbReference>
<keyword evidence="2" id="KW-0732">Signal</keyword>
<dbReference type="OrthoDB" id="3631107at2"/>
<dbReference type="EMBL" id="FZNW01000014">
    <property type="protein sequence ID" value="SNR68779.1"/>
    <property type="molecule type" value="Genomic_DNA"/>
</dbReference>
<feature type="compositionally biased region" description="Low complexity" evidence="1">
    <location>
        <begin position="36"/>
        <end position="64"/>
    </location>
</feature>
<keyword evidence="4" id="KW-1185">Reference proteome</keyword>
<gene>
    <name evidence="3" type="ORF">SAMN06265360_114142</name>
</gene>
<dbReference type="AlphaFoldDB" id="A0A238YEJ4"/>
<organism evidence="3 4">
    <name type="scientific">Haloechinothrix alba</name>
    <dbReference type="NCBI Taxonomy" id="664784"/>
    <lineage>
        <taxon>Bacteria</taxon>
        <taxon>Bacillati</taxon>
        <taxon>Actinomycetota</taxon>
        <taxon>Actinomycetes</taxon>
        <taxon>Pseudonocardiales</taxon>
        <taxon>Pseudonocardiaceae</taxon>
        <taxon>Haloechinothrix</taxon>
    </lineage>
</organism>
<dbReference type="InterPro" id="IPR024520">
    <property type="entry name" value="DUF3558"/>
</dbReference>
<dbReference type="Pfam" id="PF12079">
    <property type="entry name" value="DUF3558"/>
    <property type="match status" value="1"/>
</dbReference>
<feature type="signal peptide" evidence="2">
    <location>
        <begin position="1"/>
        <end position="22"/>
    </location>
</feature>
<evidence type="ECO:0008006" key="5">
    <source>
        <dbReference type="Google" id="ProtNLM"/>
    </source>
</evidence>
<dbReference type="RefSeq" id="WP_089302223.1">
    <property type="nucleotide sequence ID" value="NZ_FZNW01000014.1"/>
</dbReference>
<protein>
    <recommendedName>
        <fullName evidence="5">DUF3558 domain-containing protein</fullName>
    </recommendedName>
</protein>
<name>A0A238YEJ4_9PSEU</name>
<sequence>MRASWGPVGWFVAASASLLILAGFTQESSGDPGPTSAGDHSSQGSDGADSDATSGDPLDGLEACDLLDDALEGEGFPPGEVETAGGENGCMSSKSGTGTAGLDLQPGYVYDEFVFDKEKLHLGTVNQRHAMQIRDAIGAGGSCNVSMEVRPDSRAVVGVNMRHGDTDEACAFVEELAERLEPMLPGGPG</sequence>
<evidence type="ECO:0000313" key="4">
    <source>
        <dbReference type="Proteomes" id="UP000198348"/>
    </source>
</evidence>
<feature type="chain" id="PRO_5039465416" description="DUF3558 domain-containing protein" evidence="2">
    <location>
        <begin position="23"/>
        <end position="189"/>
    </location>
</feature>
<feature type="region of interest" description="Disordered" evidence="1">
    <location>
        <begin position="26"/>
        <end position="92"/>
    </location>
</feature>
<evidence type="ECO:0000313" key="3">
    <source>
        <dbReference type="EMBL" id="SNR68779.1"/>
    </source>
</evidence>
<reference evidence="3 4" key="1">
    <citation type="submission" date="2017-06" db="EMBL/GenBank/DDBJ databases">
        <authorList>
            <person name="Kim H.J."/>
            <person name="Triplett B.A."/>
        </authorList>
    </citation>
    <scope>NUCLEOTIDE SEQUENCE [LARGE SCALE GENOMIC DNA]</scope>
    <source>
        <strain evidence="3 4">DSM 45207</strain>
    </source>
</reference>